<keyword evidence="4" id="KW-1185">Reference proteome</keyword>
<proteinExistence type="predicted"/>
<feature type="region of interest" description="Disordered" evidence="1">
    <location>
        <begin position="294"/>
        <end position="315"/>
    </location>
</feature>
<dbReference type="InterPro" id="IPR058180">
    <property type="entry name" value="BPSS1187-like"/>
</dbReference>
<sequence length="352" mass="39223" precursor="true">MQNALLTLLALAAVTTGESFAQSPALTFNDPNPQQYKLTARASEIDSRVQAHPEIGFLVDTKDGKPADVQQASVDTGVAPRGKLVIWLMGHNQQLFDRCNSYGLHAIRVHYANRWFSLCCREKPVGEHCRGNIRLEAATGEDFSDDVDIPKPDGMMERAFQFVKWLSKKHPQGKWEYFLTADGKGLRWDDVIVAGSSHGSTTASRFAKHQKVSRVVALCGPRDQHQTWQSLPSATPENRLFGFTHVLDGGWTADHYCRSWELMGLHKFGPIVNVDQSKPPYGNRRRLITDFDVKGDPKRAHSSVSPGSRSAKDGQTGAYLHDPVWEYMFTHPVDSVGDPVPLDSACDKVQKQ</sequence>
<dbReference type="Gene3D" id="3.40.50.1820">
    <property type="entry name" value="alpha/beta hydrolase"/>
    <property type="match status" value="1"/>
</dbReference>
<dbReference type="KEGG" id="fmr:Fuma_04665"/>
<name>A0A1P8WLS4_9PLAN</name>
<evidence type="ECO:0000313" key="3">
    <source>
        <dbReference type="EMBL" id="APZ95013.1"/>
    </source>
</evidence>
<feature type="chain" id="PRO_5013088877" description="Secreted protein" evidence="2">
    <location>
        <begin position="22"/>
        <end position="352"/>
    </location>
</feature>
<keyword evidence="2" id="KW-0732">Signal</keyword>
<organism evidence="3 4">
    <name type="scientific">Fuerstiella marisgermanici</name>
    <dbReference type="NCBI Taxonomy" id="1891926"/>
    <lineage>
        <taxon>Bacteria</taxon>
        <taxon>Pseudomonadati</taxon>
        <taxon>Planctomycetota</taxon>
        <taxon>Planctomycetia</taxon>
        <taxon>Planctomycetales</taxon>
        <taxon>Planctomycetaceae</taxon>
        <taxon>Fuerstiella</taxon>
    </lineage>
</organism>
<dbReference type="SUPFAM" id="SSF53474">
    <property type="entry name" value="alpha/beta-Hydrolases"/>
    <property type="match status" value="1"/>
</dbReference>
<protein>
    <recommendedName>
        <fullName evidence="5">Secreted protein</fullName>
    </recommendedName>
</protein>
<dbReference type="InterPro" id="IPR029058">
    <property type="entry name" value="AB_hydrolase_fold"/>
</dbReference>
<dbReference type="EMBL" id="CP017641">
    <property type="protein sequence ID" value="APZ95013.1"/>
    <property type="molecule type" value="Genomic_DNA"/>
</dbReference>
<dbReference type="RefSeq" id="WP_077026234.1">
    <property type="nucleotide sequence ID" value="NZ_CP017641.1"/>
</dbReference>
<dbReference type="STRING" id="1891926.Fuma_04665"/>
<evidence type="ECO:0000313" key="4">
    <source>
        <dbReference type="Proteomes" id="UP000187735"/>
    </source>
</evidence>
<gene>
    <name evidence="3" type="ORF">Fuma_04665</name>
</gene>
<dbReference type="AlphaFoldDB" id="A0A1P8WLS4"/>
<evidence type="ECO:0008006" key="5">
    <source>
        <dbReference type="Google" id="ProtNLM"/>
    </source>
</evidence>
<reference evidence="3 4" key="1">
    <citation type="journal article" date="2016" name="Front. Microbiol.">
        <title>Fuerstia marisgermanicae gen. nov., sp. nov., an Unusual Member of the Phylum Planctomycetes from the German Wadden Sea.</title>
        <authorList>
            <person name="Kohn T."/>
            <person name="Heuer A."/>
            <person name="Jogler M."/>
            <person name="Vollmers J."/>
            <person name="Boedeker C."/>
            <person name="Bunk B."/>
            <person name="Rast P."/>
            <person name="Borchert D."/>
            <person name="Glockner I."/>
            <person name="Freese H.M."/>
            <person name="Klenk H.P."/>
            <person name="Overmann J."/>
            <person name="Kaster A.K."/>
            <person name="Rohde M."/>
            <person name="Wiegand S."/>
            <person name="Jogler C."/>
        </authorList>
    </citation>
    <scope>NUCLEOTIDE SEQUENCE [LARGE SCALE GENOMIC DNA]</scope>
    <source>
        <strain evidence="3 4">NH11</strain>
    </source>
</reference>
<evidence type="ECO:0000256" key="1">
    <source>
        <dbReference type="SAM" id="MobiDB-lite"/>
    </source>
</evidence>
<evidence type="ECO:0000256" key="2">
    <source>
        <dbReference type="SAM" id="SignalP"/>
    </source>
</evidence>
<dbReference type="Proteomes" id="UP000187735">
    <property type="component" value="Chromosome"/>
</dbReference>
<accession>A0A1P8WLS4</accession>
<dbReference type="NCBIfam" id="NF047580">
    <property type="entry name" value="BPSS1187_fam"/>
    <property type="match status" value="1"/>
</dbReference>
<feature type="signal peptide" evidence="2">
    <location>
        <begin position="1"/>
        <end position="21"/>
    </location>
</feature>